<feature type="signal peptide" evidence="4">
    <location>
        <begin position="1"/>
        <end position="22"/>
    </location>
</feature>
<evidence type="ECO:0000313" key="6">
    <source>
        <dbReference type="Proteomes" id="UP000474024"/>
    </source>
</evidence>
<evidence type="ECO:0000256" key="4">
    <source>
        <dbReference type="SAM" id="SignalP"/>
    </source>
</evidence>
<dbReference type="Proteomes" id="UP000474024">
    <property type="component" value="Unassembled WGS sequence"/>
</dbReference>
<name>A0A6L5YNR8_9FIRM</name>
<feature type="chain" id="PRO_5038555140" evidence="4">
    <location>
        <begin position="23"/>
        <end position="411"/>
    </location>
</feature>
<reference evidence="5 6" key="1">
    <citation type="submission" date="2019-08" db="EMBL/GenBank/DDBJ databases">
        <title>In-depth cultivation of the pig gut microbiome towards novel bacterial diversity and tailored functional studies.</title>
        <authorList>
            <person name="Wylensek D."/>
            <person name="Hitch T.C.A."/>
            <person name="Clavel T."/>
        </authorList>
    </citation>
    <scope>NUCLEOTIDE SEQUENCE [LARGE SCALE GENOMIC DNA]</scope>
    <source>
        <strain evidence="5 6">MUC/MUC-530-WT-4D</strain>
    </source>
</reference>
<dbReference type="Pfam" id="PF13416">
    <property type="entry name" value="SBP_bac_8"/>
    <property type="match status" value="1"/>
</dbReference>
<keyword evidence="3 4" id="KW-0732">Signal</keyword>
<dbReference type="GO" id="GO:0015768">
    <property type="term" value="P:maltose transport"/>
    <property type="evidence" value="ECO:0007669"/>
    <property type="project" value="TreeGrafter"/>
</dbReference>
<dbReference type="GO" id="GO:1901982">
    <property type="term" value="F:maltose binding"/>
    <property type="evidence" value="ECO:0007669"/>
    <property type="project" value="TreeGrafter"/>
</dbReference>
<dbReference type="PANTHER" id="PTHR30061">
    <property type="entry name" value="MALTOSE-BINDING PERIPLASMIC PROTEIN"/>
    <property type="match status" value="1"/>
</dbReference>
<dbReference type="RefSeq" id="WP_154429058.1">
    <property type="nucleotide sequence ID" value="NZ_VUNI01000004.1"/>
</dbReference>
<dbReference type="AlphaFoldDB" id="A0A6L5YNR8"/>
<dbReference type="EMBL" id="VUNI01000004">
    <property type="protein sequence ID" value="MST74183.1"/>
    <property type="molecule type" value="Genomic_DNA"/>
</dbReference>
<keyword evidence="6" id="KW-1185">Reference proteome</keyword>
<dbReference type="PROSITE" id="PS51257">
    <property type="entry name" value="PROKAR_LIPOPROTEIN"/>
    <property type="match status" value="1"/>
</dbReference>
<dbReference type="Gene3D" id="3.40.190.10">
    <property type="entry name" value="Periplasmic binding protein-like II"/>
    <property type="match status" value="2"/>
</dbReference>
<keyword evidence="2" id="KW-0813">Transport</keyword>
<accession>A0A6L5YNR8</accession>
<protein>
    <submittedName>
        <fullName evidence="5">Extracellular solute-binding protein</fullName>
    </submittedName>
</protein>
<evidence type="ECO:0000313" key="5">
    <source>
        <dbReference type="EMBL" id="MST74183.1"/>
    </source>
</evidence>
<evidence type="ECO:0000256" key="1">
    <source>
        <dbReference type="ARBA" id="ARBA00008520"/>
    </source>
</evidence>
<proteinExistence type="inferred from homology"/>
<dbReference type="SUPFAM" id="SSF53850">
    <property type="entry name" value="Periplasmic binding protein-like II"/>
    <property type="match status" value="1"/>
</dbReference>
<dbReference type="GO" id="GO:0042956">
    <property type="term" value="P:maltodextrin transmembrane transport"/>
    <property type="evidence" value="ECO:0007669"/>
    <property type="project" value="TreeGrafter"/>
</dbReference>
<organism evidence="5 6">
    <name type="scientific">Roseburia porci</name>
    <dbReference type="NCBI Taxonomy" id="2605790"/>
    <lineage>
        <taxon>Bacteria</taxon>
        <taxon>Bacillati</taxon>
        <taxon>Bacillota</taxon>
        <taxon>Clostridia</taxon>
        <taxon>Lachnospirales</taxon>
        <taxon>Lachnospiraceae</taxon>
        <taxon>Roseburia</taxon>
    </lineage>
</organism>
<evidence type="ECO:0000256" key="3">
    <source>
        <dbReference type="ARBA" id="ARBA00022729"/>
    </source>
</evidence>
<evidence type="ECO:0000256" key="2">
    <source>
        <dbReference type="ARBA" id="ARBA00022448"/>
    </source>
</evidence>
<comment type="similarity">
    <text evidence="1">Belongs to the bacterial solute-binding protein 1 family.</text>
</comment>
<comment type="caution">
    <text evidence="5">The sequence shown here is derived from an EMBL/GenBank/DDBJ whole genome shotgun (WGS) entry which is preliminary data.</text>
</comment>
<dbReference type="PANTHER" id="PTHR30061:SF50">
    <property type="entry name" value="MALTOSE_MALTODEXTRIN-BINDING PERIPLASMIC PROTEIN"/>
    <property type="match status" value="1"/>
</dbReference>
<sequence length="411" mass="43174">MKKKVLCALLATCMVASMTACGSKSSEGDTQAAADGSISLRVWAAEEDQDLTNELVEKFKEANPDQTFDIQVGVESEANAKDDILVDPESAPDVFAFASDQIVDLVNANVLQAVQDADTISSENVSGSVEAATVNDTLYAYPFSADNGYFLYYDKNVVSDPSNWDAILADCAAAGKKAGMVYASGWYNAGFFYGAGFTTELNEDGSTTMDWNKTSADGIKGTDVAQAMLDIATNPGFLPITDGDTANQIATGSLGAIVSGSWDATAVQEAFGDGYAATVLPTYTCAGQQVAMGSAAGYKMMGVNANSKQVGWAMELAKFLTNEDSQQTRFEEREIGPSNIKVGESDEVKANVALAAVTAQNGANGVVQSVGSNYWDPTKSFGEIMAQGNPDGTDLQTLLDNLVDAVSQPTN</sequence>
<dbReference type="InterPro" id="IPR006059">
    <property type="entry name" value="SBP"/>
</dbReference>
<dbReference type="GO" id="GO:0055052">
    <property type="term" value="C:ATP-binding cassette (ABC) transporter complex, substrate-binding subunit-containing"/>
    <property type="evidence" value="ECO:0007669"/>
    <property type="project" value="TreeGrafter"/>
</dbReference>
<gene>
    <name evidence="5" type="ORF">FYJ75_03910</name>
</gene>